<dbReference type="InterPro" id="IPR023346">
    <property type="entry name" value="Lysozyme-like_dom_sf"/>
</dbReference>
<dbReference type="EnsemblBacteria" id="ACK42407">
    <property type="protein sequence ID" value="ACK42407"/>
    <property type="gene ID" value="Dtur_1128"/>
</dbReference>
<keyword evidence="9 20" id="KW-0812">Transmembrane</keyword>
<keyword evidence="7" id="KW-0328">Glycosyltransferase</keyword>
<dbReference type="GO" id="GO:0016020">
    <property type="term" value="C:membrane"/>
    <property type="evidence" value="ECO:0007669"/>
    <property type="project" value="UniProtKB-SubCell"/>
</dbReference>
<evidence type="ECO:0000256" key="8">
    <source>
        <dbReference type="ARBA" id="ARBA00022679"/>
    </source>
</evidence>
<evidence type="ECO:0000256" key="11">
    <source>
        <dbReference type="ARBA" id="ARBA00022960"/>
    </source>
</evidence>
<dbReference type="Pfam" id="PF00912">
    <property type="entry name" value="Transgly"/>
    <property type="match status" value="1"/>
</dbReference>
<dbReference type="SUPFAM" id="SSF56601">
    <property type="entry name" value="beta-lactamase/transpeptidase-like"/>
    <property type="match status" value="1"/>
</dbReference>
<dbReference type="InterPro" id="IPR001264">
    <property type="entry name" value="Glyco_trans_51"/>
</dbReference>
<keyword evidence="15" id="KW-0511">Multifunctional enzyme</keyword>
<comment type="pathway">
    <text evidence="2">Cell wall biogenesis; peptidoglycan biosynthesis.</text>
</comment>
<feature type="region of interest" description="Disordered" evidence="19">
    <location>
        <begin position="625"/>
        <end position="648"/>
    </location>
</feature>
<dbReference type="KEGG" id="dtu:Dtur_1128"/>
<evidence type="ECO:0000313" key="24">
    <source>
        <dbReference type="Proteomes" id="UP000007719"/>
    </source>
</evidence>
<dbReference type="GO" id="GO:0071555">
    <property type="term" value="P:cell wall organization"/>
    <property type="evidence" value="ECO:0007669"/>
    <property type="project" value="UniProtKB-KW"/>
</dbReference>
<dbReference type="InterPro" id="IPR050396">
    <property type="entry name" value="Glycosyltr_51/Transpeptidase"/>
</dbReference>
<sequence>MKNKYVKEIKISGNKKRKNFIYVLLGIFSFILILLVGVSIYVLTVIRDIPPIDRWVEIKPSQTTIIYSIDNKILGRLYKENRIYVPLYKISPYLQQAVVVSEDKEFYTHSGVSIRGLVRAILVDLLHLEKKQGGSTITQQVAELLFLSPERTINKKIKKIYIATKLEKYFTKQQILEMYLNLIYWGHGNYGAEAASQYYFGKSASDLTIPESALLAAIIPAPELLSPYKNPDKALMLRNIVIEKLYQEGYINQADYEKSIKAPLGIIKRDDDSPQAKNIAPYFFDYVLKELINKFGKDMVYSGGLKVYTTLDTNLQSYAEASLKKIIEQYGKKYKVSQGALLAIDPNTGYIKAWVGGIDYSKSQFDRVSMAVRQPGSAFKPFVYLTAIQKGFKPYDLIEEKEVTYTFNKKIWKPKNYDGKLHGTITLQEALENSYNLATILLLEEVGVGDVIRNARKLGIESPLEPSLALALGTSGVTLYELVRAYSGFANGGNRITPIAILRVEDSKGNILYNSAPELTPVIEKDVIATLVKMMKRVITNGTGTRANIGRPAAGKTGTTDDYRDAWFIGFTPDLCAGIWMGNDDYTPTNKVPGGLLPAMTWKEFMQNALKNIPPRDFDFLIESQPIPQEQTQKEETQTETYTLTYTQ</sequence>
<dbReference type="GO" id="GO:0008955">
    <property type="term" value="F:peptidoglycan glycosyltransferase activity"/>
    <property type="evidence" value="ECO:0000318"/>
    <property type="project" value="GO_Central"/>
</dbReference>
<dbReference type="HOGENOM" id="CLU_006354_2_7_0"/>
<dbReference type="EMBL" id="CP001251">
    <property type="protein sequence ID" value="ACK42407.1"/>
    <property type="molecule type" value="Genomic_DNA"/>
</dbReference>
<gene>
    <name evidence="23" type="ordered locus">Dtur_1128</name>
</gene>
<dbReference type="GO" id="GO:0009002">
    <property type="term" value="F:serine-type D-Ala-D-Ala carboxypeptidase activity"/>
    <property type="evidence" value="ECO:0007669"/>
    <property type="project" value="UniProtKB-EC"/>
</dbReference>
<evidence type="ECO:0000256" key="15">
    <source>
        <dbReference type="ARBA" id="ARBA00023268"/>
    </source>
</evidence>
<keyword evidence="24" id="KW-1185">Reference proteome</keyword>
<dbReference type="InterPro" id="IPR012338">
    <property type="entry name" value="Beta-lactam/transpept-like"/>
</dbReference>
<dbReference type="FunCoup" id="B8E2D0">
    <property type="interactions" value="239"/>
</dbReference>
<evidence type="ECO:0000256" key="17">
    <source>
        <dbReference type="ARBA" id="ARBA00034000"/>
    </source>
</evidence>
<comment type="catalytic activity">
    <reaction evidence="17">
        <text>Preferential cleavage: (Ac)2-L-Lys-D-Ala-|-D-Ala. Also transpeptidation of peptidyl-alanyl moieties that are N-acyl substituents of D-alanine.</text>
        <dbReference type="EC" id="3.4.16.4"/>
    </reaction>
</comment>
<evidence type="ECO:0000256" key="16">
    <source>
        <dbReference type="ARBA" id="ARBA00023316"/>
    </source>
</evidence>
<dbReference type="eggNOG" id="COG0744">
    <property type="taxonomic scope" value="Bacteria"/>
</dbReference>
<evidence type="ECO:0000256" key="18">
    <source>
        <dbReference type="ARBA" id="ARBA00049902"/>
    </source>
</evidence>
<keyword evidence="14 20" id="KW-0472">Membrane</keyword>
<evidence type="ECO:0000256" key="6">
    <source>
        <dbReference type="ARBA" id="ARBA00022670"/>
    </source>
</evidence>
<evidence type="ECO:0000256" key="10">
    <source>
        <dbReference type="ARBA" id="ARBA00022801"/>
    </source>
</evidence>
<dbReference type="InParanoid" id="B8E2D0"/>
<dbReference type="SUPFAM" id="SSF53955">
    <property type="entry name" value="Lysozyme-like"/>
    <property type="match status" value="1"/>
</dbReference>
<evidence type="ECO:0000256" key="13">
    <source>
        <dbReference type="ARBA" id="ARBA00022989"/>
    </source>
</evidence>
<keyword evidence="10" id="KW-0378">Hydrolase</keyword>
<feature type="domain" description="Glycosyl transferase family 51" evidence="22">
    <location>
        <begin position="71"/>
        <end position="245"/>
    </location>
</feature>
<keyword evidence="5" id="KW-0121">Carboxypeptidase</keyword>
<dbReference type="NCBIfam" id="TIGR02074">
    <property type="entry name" value="PBP_1a_fam"/>
    <property type="match status" value="1"/>
</dbReference>
<dbReference type="OrthoDB" id="9766909at2"/>
<dbReference type="Proteomes" id="UP000007719">
    <property type="component" value="Chromosome"/>
</dbReference>
<dbReference type="AlphaFoldDB" id="B8E2D0"/>
<dbReference type="Gene3D" id="1.10.3810.10">
    <property type="entry name" value="Biosynthetic peptidoglycan transglycosylase-like"/>
    <property type="match status" value="1"/>
</dbReference>
<dbReference type="CAZy" id="GT51">
    <property type="family name" value="Glycosyltransferase Family 51"/>
</dbReference>
<dbReference type="GO" id="GO:0009252">
    <property type="term" value="P:peptidoglycan biosynthetic process"/>
    <property type="evidence" value="ECO:0000318"/>
    <property type="project" value="GO_Central"/>
</dbReference>
<dbReference type="GO" id="GO:0030288">
    <property type="term" value="C:outer membrane-bounded periplasmic space"/>
    <property type="evidence" value="ECO:0000318"/>
    <property type="project" value="GO_Central"/>
</dbReference>
<name>B8E2D0_DICTD</name>
<protein>
    <submittedName>
        <fullName evidence="23">Penicillin-binding protein, 1A family</fullName>
    </submittedName>
</protein>
<dbReference type="PATRIC" id="fig|515635.4.peg.1165"/>
<evidence type="ECO:0000256" key="4">
    <source>
        <dbReference type="ARBA" id="ARBA00007739"/>
    </source>
</evidence>
<comment type="subcellular location">
    <subcellularLocation>
        <location evidence="1">Membrane</location>
    </subcellularLocation>
</comment>
<feature type="compositionally biased region" description="Low complexity" evidence="19">
    <location>
        <begin position="639"/>
        <end position="648"/>
    </location>
</feature>
<dbReference type="PANTHER" id="PTHR32282">
    <property type="entry name" value="BINDING PROTEIN TRANSPEPTIDASE, PUTATIVE-RELATED"/>
    <property type="match status" value="1"/>
</dbReference>
<dbReference type="FunFam" id="3.40.710.10:FF:000028">
    <property type="entry name" value="Penicillin-binding protein 1A"/>
    <property type="match status" value="1"/>
</dbReference>
<dbReference type="PANTHER" id="PTHR32282:SF27">
    <property type="entry name" value="PENICILLIN-BINDING PROTEIN 1A"/>
    <property type="match status" value="1"/>
</dbReference>
<dbReference type="GO" id="GO:0006508">
    <property type="term" value="P:proteolysis"/>
    <property type="evidence" value="ECO:0007669"/>
    <property type="project" value="UniProtKB-KW"/>
</dbReference>
<keyword evidence="6" id="KW-0645">Protease</keyword>
<dbReference type="FunFam" id="1.10.3810.10:FF:000001">
    <property type="entry name" value="Penicillin-binding protein 1A"/>
    <property type="match status" value="1"/>
</dbReference>
<evidence type="ECO:0000256" key="2">
    <source>
        <dbReference type="ARBA" id="ARBA00004752"/>
    </source>
</evidence>
<keyword evidence="11" id="KW-0133">Cell shape</keyword>
<dbReference type="GO" id="GO:0008360">
    <property type="term" value="P:regulation of cell shape"/>
    <property type="evidence" value="ECO:0007669"/>
    <property type="project" value="UniProtKB-KW"/>
</dbReference>
<comment type="similarity">
    <text evidence="3">In the C-terminal section; belongs to the transpeptidase family.</text>
</comment>
<dbReference type="InterPro" id="IPR001460">
    <property type="entry name" value="PCN-bd_Tpept"/>
</dbReference>
<keyword evidence="13 20" id="KW-1133">Transmembrane helix</keyword>
<organism evidence="23 24">
    <name type="scientific">Dictyoglomus turgidum (strain DSM 6724 / Z-1310)</name>
    <dbReference type="NCBI Taxonomy" id="515635"/>
    <lineage>
        <taxon>Bacteria</taxon>
        <taxon>Pseudomonadati</taxon>
        <taxon>Dictyoglomota</taxon>
        <taxon>Dictyoglomia</taxon>
        <taxon>Dictyoglomales</taxon>
        <taxon>Dictyoglomaceae</taxon>
        <taxon>Dictyoglomus</taxon>
    </lineage>
</organism>
<accession>B8E2D0</accession>
<keyword evidence="12" id="KW-0573">Peptidoglycan synthesis</keyword>
<evidence type="ECO:0000256" key="5">
    <source>
        <dbReference type="ARBA" id="ARBA00022645"/>
    </source>
</evidence>
<evidence type="ECO:0000256" key="3">
    <source>
        <dbReference type="ARBA" id="ARBA00007090"/>
    </source>
</evidence>
<dbReference type="GO" id="GO:0008658">
    <property type="term" value="F:penicillin binding"/>
    <property type="evidence" value="ECO:0007669"/>
    <property type="project" value="InterPro"/>
</dbReference>
<proteinExistence type="inferred from homology"/>
<dbReference type="RefSeq" id="WP_012583490.1">
    <property type="nucleotide sequence ID" value="NC_011661.1"/>
</dbReference>
<evidence type="ECO:0000256" key="9">
    <source>
        <dbReference type="ARBA" id="ARBA00022692"/>
    </source>
</evidence>
<evidence type="ECO:0000259" key="22">
    <source>
        <dbReference type="Pfam" id="PF00912"/>
    </source>
</evidence>
<evidence type="ECO:0000313" key="23">
    <source>
        <dbReference type="EMBL" id="ACK42407.1"/>
    </source>
</evidence>
<evidence type="ECO:0000256" key="1">
    <source>
        <dbReference type="ARBA" id="ARBA00004370"/>
    </source>
</evidence>
<evidence type="ECO:0000256" key="7">
    <source>
        <dbReference type="ARBA" id="ARBA00022676"/>
    </source>
</evidence>
<comment type="similarity">
    <text evidence="4">In the N-terminal section; belongs to the glycosyltransferase 51 family.</text>
</comment>
<comment type="catalytic activity">
    <reaction evidence="18">
        <text>[GlcNAc-(1-&gt;4)-Mur2Ac(oyl-L-Ala-gamma-D-Glu-L-Lys-D-Ala-D-Ala)](n)-di-trans,octa-cis-undecaprenyl diphosphate + beta-D-GlcNAc-(1-&gt;4)-Mur2Ac(oyl-L-Ala-gamma-D-Glu-L-Lys-D-Ala-D-Ala)-di-trans,octa-cis-undecaprenyl diphosphate = [GlcNAc-(1-&gt;4)-Mur2Ac(oyl-L-Ala-gamma-D-Glu-L-Lys-D-Ala-D-Ala)](n+1)-di-trans,octa-cis-undecaprenyl diphosphate + di-trans,octa-cis-undecaprenyl diphosphate + H(+)</text>
        <dbReference type="Rhea" id="RHEA:23708"/>
        <dbReference type="Rhea" id="RHEA-COMP:9602"/>
        <dbReference type="Rhea" id="RHEA-COMP:9603"/>
        <dbReference type="ChEBI" id="CHEBI:15378"/>
        <dbReference type="ChEBI" id="CHEBI:58405"/>
        <dbReference type="ChEBI" id="CHEBI:60033"/>
        <dbReference type="ChEBI" id="CHEBI:78435"/>
        <dbReference type="EC" id="2.4.99.28"/>
    </reaction>
</comment>
<evidence type="ECO:0000256" key="20">
    <source>
        <dbReference type="SAM" id="Phobius"/>
    </source>
</evidence>
<dbReference type="InterPro" id="IPR036950">
    <property type="entry name" value="PBP_transglycosylase"/>
</dbReference>
<feature type="transmembrane region" description="Helical" evidence="20">
    <location>
        <begin position="20"/>
        <end position="43"/>
    </location>
</feature>
<evidence type="ECO:0000256" key="19">
    <source>
        <dbReference type="SAM" id="MobiDB-lite"/>
    </source>
</evidence>
<feature type="domain" description="Penicillin-binding protein transpeptidase" evidence="21">
    <location>
        <begin position="339"/>
        <end position="574"/>
    </location>
</feature>
<dbReference type="STRING" id="515635.Dtur_1128"/>
<dbReference type="Gene3D" id="3.40.710.10">
    <property type="entry name" value="DD-peptidase/beta-lactamase superfamily"/>
    <property type="match status" value="1"/>
</dbReference>
<evidence type="ECO:0000259" key="21">
    <source>
        <dbReference type="Pfam" id="PF00905"/>
    </source>
</evidence>
<dbReference type="Pfam" id="PF00905">
    <property type="entry name" value="Transpeptidase"/>
    <property type="match status" value="1"/>
</dbReference>
<keyword evidence="8" id="KW-0808">Transferase</keyword>
<evidence type="ECO:0000256" key="12">
    <source>
        <dbReference type="ARBA" id="ARBA00022984"/>
    </source>
</evidence>
<keyword evidence="16" id="KW-0961">Cell wall biogenesis/degradation</keyword>
<evidence type="ECO:0000256" key="14">
    <source>
        <dbReference type="ARBA" id="ARBA00023136"/>
    </source>
</evidence>
<reference evidence="24" key="1">
    <citation type="journal article" date="2016" name="Front. Microbiol.">
        <title>The complete genome sequence of hyperthermophile Dictyoglomus turgidum DSM 6724 reveals a specialized carbohydrate fermentor.</title>
        <authorList>
            <person name="Brumm P.J."/>
            <person name="Gowda K."/>
            <person name="Robb F.T."/>
            <person name="Mead D.A."/>
        </authorList>
    </citation>
    <scope>NUCLEOTIDE SEQUENCE [LARGE SCALE GENOMIC DNA]</scope>
    <source>
        <strain evidence="24">DSM 6724 / Z-1310</strain>
    </source>
</reference>